<organism evidence="2 3">
    <name type="scientific">Segatella hominis</name>
    <dbReference type="NCBI Taxonomy" id="2518605"/>
    <lineage>
        <taxon>Bacteria</taxon>
        <taxon>Pseudomonadati</taxon>
        <taxon>Bacteroidota</taxon>
        <taxon>Bacteroidia</taxon>
        <taxon>Bacteroidales</taxon>
        <taxon>Prevotellaceae</taxon>
        <taxon>Segatella</taxon>
    </lineage>
</organism>
<evidence type="ECO:0000313" key="2">
    <source>
        <dbReference type="EMBL" id="TFH84304.1"/>
    </source>
</evidence>
<dbReference type="Gene3D" id="2.10.109.10">
    <property type="entry name" value="Umud Fragment, subunit A"/>
    <property type="match status" value="1"/>
</dbReference>
<dbReference type="Proteomes" id="UP000297872">
    <property type="component" value="Unassembled WGS sequence"/>
</dbReference>
<proteinExistence type="predicted"/>
<dbReference type="InterPro" id="IPR019533">
    <property type="entry name" value="Peptidase_S26"/>
</dbReference>
<gene>
    <name evidence="2" type="ORF">EXN75_01610</name>
</gene>
<dbReference type="GO" id="GO:0004252">
    <property type="term" value="F:serine-type endopeptidase activity"/>
    <property type="evidence" value="ECO:0007669"/>
    <property type="project" value="InterPro"/>
</dbReference>
<feature type="domain" description="Peptidase S26" evidence="1">
    <location>
        <begin position="6"/>
        <end position="112"/>
    </location>
</feature>
<dbReference type="OrthoDB" id="1078331at2"/>
<dbReference type="InterPro" id="IPR036286">
    <property type="entry name" value="LexA/Signal_pep-like_sf"/>
</dbReference>
<dbReference type="RefSeq" id="WP_134842540.1">
    <property type="nucleotide sequence ID" value="NZ_DAWEFM010000096.1"/>
</dbReference>
<dbReference type="AlphaFoldDB" id="A0A4Y8VUM8"/>
<sequence>MKIAFKFLLSLVLALLLAWGIRTYVFTVFSVPEGGLPPQLKEGNRVIVNRIDCDIFHRGETIVFADSVECLVTPKSKYMGREKKGSYVRGWMEANFIGVIEQMPGDTIRMGRERYVIPTICCKRCGCKDCRFYLVRTAKGKTIVHKHQIIGKAYKLF</sequence>
<dbReference type="SUPFAM" id="SSF51306">
    <property type="entry name" value="LexA/Signal peptidase"/>
    <property type="match status" value="1"/>
</dbReference>
<accession>A0A4Y8VUM8</accession>
<protein>
    <recommendedName>
        <fullName evidence="1">Peptidase S26 domain-containing protein</fullName>
    </recommendedName>
</protein>
<keyword evidence="3" id="KW-1185">Reference proteome</keyword>
<name>A0A4Y8VUM8_9BACT</name>
<dbReference type="EMBL" id="SGVY01000003">
    <property type="protein sequence ID" value="TFH84304.1"/>
    <property type="molecule type" value="Genomic_DNA"/>
</dbReference>
<evidence type="ECO:0000313" key="3">
    <source>
        <dbReference type="Proteomes" id="UP000297872"/>
    </source>
</evidence>
<dbReference type="Pfam" id="PF10502">
    <property type="entry name" value="Peptidase_S26"/>
    <property type="match status" value="1"/>
</dbReference>
<dbReference type="GO" id="GO:0006465">
    <property type="term" value="P:signal peptide processing"/>
    <property type="evidence" value="ECO:0007669"/>
    <property type="project" value="InterPro"/>
</dbReference>
<reference evidence="2 3" key="1">
    <citation type="submission" date="2019-02" db="EMBL/GenBank/DDBJ databases">
        <title>Draft Genome Sequence of the Prevotella sp. BCRC 81118, Isolated from Human Feces.</title>
        <authorList>
            <person name="Huang C.-H."/>
        </authorList>
    </citation>
    <scope>NUCLEOTIDE SEQUENCE [LARGE SCALE GENOMIC DNA]</scope>
    <source>
        <strain evidence="2 3">BCRC 81118</strain>
    </source>
</reference>
<dbReference type="GeneID" id="302993990"/>
<evidence type="ECO:0000259" key="1">
    <source>
        <dbReference type="Pfam" id="PF10502"/>
    </source>
</evidence>
<comment type="caution">
    <text evidence="2">The sequence shown here is derived from an EMBL/GenBank/DDBJ whole genome shotgun (WGS) entry which is preliminary data.</text>
</comment>